<dbReference type="STRING" id="282301.A0A267EDV8"/>
<evidence type="ECO:0000256" key="10">
    <source>
        <dbReference type="SAM" id="Phobius"/>
    </source>
</evidence>
<proteinExistence type="inferred from homology"/>
<sequence>SSAHTFAVIRGDSPTPSSRGSESNGENGNGNSNGGHGNGSSGLSNSSYEEFEAKLDAAAIEGVGVIIVEPALLGCATARWIACGNFLHKSAVLSALGASCCAGLGAWGCGAAFAASSCASAGAYELLWACDPVSWYQVERDLSQLRYTLPYAKLSAPCVTVLRRRDTTRRRVLHCTAALIAAGLAAYWLSTR</sequence>
<dbReference type="Pfam" id="PF14972">
    <property type="entry name" value="Mito_morph_reg"/>
    <property type="match status" value="1"/>
</dbReference>
<evidence type="ECO:0000256" key="2">
    <source>
        <dbReference type="ARBA" id="ARBA00004448"/>
    </source>
</evidence>
<gene>
    <name evidence="11" type="ORF">BOX15_Mlig026912g1</name>
</gene>
<protein>
    <recommendedName>
        <fullName evidence="13">Transmembrane protein 11</fullName>
    </recommendedName>
</protein>
<organism evidence="11 12">
    <name type="scientific">Macrostomum lignano</name>
    <dbReference type="NCBI Taxonomy" id="282301"/>
    <lineage>
        <taxon>Eukaryota</taxon>
        <taxon>Metazoa</taxon>
        <taxon>Spiralia</taxon>
        <taxon>Lophotrochozoa</taxon>
        <taxon>Platyhelminthes</taxon>
        <taxon>Rhabditophora</taxon>
        <taxon>Macrostomorpha</taxon>
        <taxon>Macrostomida</taxon>
        <taxon>Macrostomidae</taxon>
        <taxon>Macrostomum</taxon>
    </lineage>
</organism>
<feature type="compositionally biased region" description="Low complexity" evidence="9">
    <location>
        <begin position="17"/>
        <end position="26"/>
    </location>
</feature>
<evidence type="ECO:0000256" key="9">
    <source>
        <dbReference type="SAM" id="MobiDB-lite"/>
    </source>
</evidence>
<evidence type="ECO:0000256" key="3">
    <source>
        <dbReference type="ARBA" id="ARBA00006060"/>
    </source>
</evidence>
<evidence type="ECO:0000313" key="11">
    <source>
        <dbReference type="EMBL" id="PAA59064.1"/>
    </source>
</evidence>
<feature type="transmembrane region" description="Helical" evidence="10">
    <location>
        <begin position="172"/>
        <end position="190"/>
    </location>
</feature>
<keyword evidence="5" id="KW-0999">Mitochondrion inner membrane</keyword>
<comment type="subcellular location">
    <subcellularLocation>
        <location evidence="2">Mitochondrion inner membrane</location>
        <topology evidence="2">Multi-pass membrane protein</topology>
    </subcellularLocation>
</comment>
<evidence type="ECO:0000256" key="4">
    <source>
        <dbReference type="ARBA" id="ARBA00022692"/>
    </source>
</evidence>
<evidence type="ECO:0008006" key="13">
    <source>
        <dbReference type="Google" id="ProtNLM"/>
    </source>
</evidence>
<evidence type="ECO:0000256" key="1">
    <source>
        <dbReference type="ARBA" id="ARBA00002812"/>
    </source>
</evidence>
<dbReference type="InterPro" id="IPR026120">
    <property type="entry name" value="TMEM11"/>
</dbReference>
<dbReference type="AlphaFoldDB" id="A0A267EDV8"/>
<comment type="caution">
    <text evidence="11">The sequence shown here is derived from an EMBL/GenBank/DDBJ whole genome shotgun (WGS) entry which is preliminary data.</text>
</comment>
<feature type="non-terminal residue" evidence="11">
    <location>
        <position position="1"/>
    </location>
</feature>
<feature type="compositionally biased region" description="Gly residues" evidence="9">
    <location>
        <begin position="27"/>
        <end position="40"/>
    </location>
</feature>
<evidence type="ECO:0000256" key="8">
    <source>
        <dbReference type="ARBA" id="ARBA00023136"/>
    </source>
</evidence>
<evidence type="ECO:0000313" key="12">
    <source>
        <dbReference type="Proteomes" id="UP000215902"/>
    </source>
</evidence>
<reference evidence="11 12" key="1">
    <citation type="submission" date="2017-06" db="EMBL/GenBank/DDBJ databases">
        <title>A platform for efficient transgenesis in Macrostomum lignano, a flatworm model organism for stem cell research.</title>
        <authorList>
            <person name="Berezikov E."/>
        </authorList>
    </citation>
    <scope>NUCLEOTIDE SEQUENCE [LARGE SCALE GENOMIC DNA]</scope>
    <source>
        <strain evidence="11">DV1</strain>
        <tissue evidence="11">Whole organism</tissue>
    </source>
</reference>
<dbReference type="PANTHER" id="PTHR15099">
    <property type="entry name" value="PROTEIN PM1"/>
    <property type="match status" value="1"/>
</dbReference>
<evidence type="ECO:0000256" key="6">
    <source>
        <dbReference type="ARBA" id="ARBA00022989"/>
    </source>
</evidence>
<dbReference type="GO" id="GO:0005743">
    <property type="term" value="C:mitochondrial inner membrane"/>
    <property type="evidence" value="ECO:0007669"/>
    <property type="project" value="UniProtKB-SubCell"/>
</dbReference>
<evidence type="ECO:0000256" key="5">
    <source>
        <dbReference type="ARBA" id="ARBA00022792"/>
    </source>
</evidence>
<comment type="function">
    <text evidence="1">Plays a role in mitochondrial morphogenesis.</text>
</comment>
<dbReference type="OrthoDB" id="9970856at2759"/>
<dbReference type="Proteomes" id="UP000215902">
    <property type="component" value="Unassembled WGS sequence"/>
</dbReference>
<feature type="region of interest" description="Disordered" evidence="9">
    <location>
        <begin position="1"/>
        <end position="45"/>
    </location>
</feature>
<evidence type="ECO:0000256" key="7">
    <source>
        <dbReference type="ARBA" id="ARBA00023128"/>
    </source>
</evidence>
<name>A0A267EDV8_9PLAT</name>
<keyword evidence="8 10" id="KW-0472">Membrane</keyword>
<keyword evidence="12" id="KW-1185">Reference proteome</keyword>
<keyword evidence="7" id="KW-0496">Mitochondrion</keyword>
<dbReference type="PANTHER" id="PTHR15099:SF2">
    <property type="entry name" value="TRANSMEMBRANE PROTEIN 11, MITOCHONDRIAL"/>
    <property type="match status" value="1"/>
</dbReference>
<keyword evidence="4 10" id="KW-0812">Transmembrane</keyword>
<comment type="similarity">
    <text evidence="3">Belongs to the TMEM11 family.</text>
</comment>
<keyword evidence="6 10" id="KW-1133">Transmembrane helix</keyword>
<dbReference type="GO" id="GO:0007007">
    <property type="term" value="P:inner mitochondrial membrane organization"/>
    <property type="evidence" value="ECO:0007669"/>
    <property type="project" value="TreeGrafter"/>
</dbReference>
<dbReference type="EMBL" id="NIVC01002299">
    <property type="protein sequence ID" value="PAA59064.1"/>
    <property type="molecule type" value="Genomic_DNA"/>
</dbReference>
<accession>A0A267EDV8</accession>